<feature type="chain" id="PRO_5047544652" description="Lipoprotein" evidence="1">
    <location>
        <begin position="21"/>
        <end position="122"/>
    </location>
</feature>
<dbReference type="EMBL" id="JABFDB010000023">
    <property type="protein sequence ID" value="NYZ22924.1"/>
    <property type="molecule type" value="Genomic_DNA"/>
</dbReference>
<gene>
    <name evidence="2" type="ORF">HND93_24725</name>
</gene>
<reference evidence="2 3" key="1">
    <citation type="submission" date="2020-05" db="EMBL/GenBank/DDBJ databases">
        <title>Azospirillum oleiclasticum sp. nov, a nitrogen-fixing and heavy crude oil-emulsifying bacterium isolated from the crude oil of Yumen Oilfield.</title>
        <authorList>
            <person name="Wu D."/>
            <person name="Cai M."/>
            <person name="Zhang X."/>
        </authorList>
    </citation>
    <scope>NUCLEOTIDE SEQUENCE [LARGE SCALE GENOMIC DNA]</scope>
    <source>
        <strain evidence="2 3">ROY-1-1-2</strain>
    </source>
</reference>
<comment type="caution">
    <text evidence="2">The sequence shown here is derived from an EMBL/GenBank/DDBJ whole genome shotgun (WGS) entry which is preliminary data.</text>
</comment>
<dbReference type="Proteomes" id="UP000584642">
    <property type="component" value="Unassembled WGS sequence"/>
</dbReference>
<proteinExistence type="predicted"/>
<protein>
    <recommendedName>
        <fullName evidence="4">Lipoprotein</fullName>
    </recommendedName>
</protein>
<evidence type="ECO:0000256" key="1">
    <source>
        <dbReference type="SAM" id="SignalP"/>
    </source>
</evidence>
<feature type="signal peptide" evidence="1">
    <location>
        <begin position="1"/>
        <end position="20"/>
    </location>
</feature>
<sequence length="122" mass="12751">MTLHPALALSGALVALSACAADRIAPPPRPAPEAATLAAVQRLAPHPCERAIAGVLTGVGIPGDSISAITVEERREMDGDQLLGYEAWVWRTGQPGSVVVSLDAICVPYQVYAREGARLPSR</sequence>
<dbReference type="RefSeq" id="WP_180284704.1">
    <property type="nucleotide sequence ID" value="NZ_JABFDB010000023.1"/>
</dbReference>
<keyword evidence="3" id="KW-1185">Reference proteome</keyword>
<evidence type="ECO:0000313" key="2">
    <source>
        <dbReference type="EMBL" id="NYZ22924.1"/>
    </source>
</evidence>
<name>A0ABX2TIM4_9PROT</name>
<evidence type="ECO:0008006" key="4">
    <source>
        <dbReference type="Google" id="ProtNLM"/>
    </source>
</evidence>
<accession>A0ABX2TIM4</accession>
<keyword evidence="1" id="KW-0732">Signal</keyword>
<organism evidence="2 3">
    <name type="scientific">Azospirillum oleiclasticum</name>
    <dbReference type="NCBI Taxonomy" id="2735135"/>
    <lineage>
        <taxon>Bacteria</taxon>
        <taxon>Pseudomonadati</taxon>
        <taxon>Pseudomonadota</taxon>
        <taxon>Alphaproteobacteria</taxon>
        <taxon>Rhodospirillales</taxon>
        <taxon>Azospirillaceae</taxon>
        <taxon>Azospirillum</taxon>
    </lineage>
</organism>
<evidence type="ECO:0000313" key="3">
    <source>
        <dbReference type="Proteomes" id="UP000584642"/>
    </source>
</evidence>